<feature type="signal peptide" evidence="1">
    <location>
        <begin position="1"/>
        <end position="23"/>
    </location>
</feature>
<evidence type="ECO:0000313" key="2">
    <source>
        <dbReference type="EMBL" id="MFC3937095.1"/>
    </source>
</evidence>
<organism evidence="2 3">
    <name type="scientific">Acidovorax facilis</name>
    <dbReference type="NCBI Taxonomy" id="12917"/>
    <lineage>
        <taxon>Bacteria</taxon>
        <taxon>Pseudomonadati</taxon>
        <taxon>Pseudomonadota</taxon>
        <taxon>Betaproteobacteria</taxon>
        <taxon>Burkholderiales</taxon>
        <taxon>Comamonadaceae</taxon>
        <taxon>Acidovorax</taxon>
    </lineage>
</organism>
<evidence type="ECO:0000313" key="3">
    <source>
        <dbReference type="Proteomes" id="UP001595693"/>
    </source>
</evidence>
<dbReference type="Proteomes" id="UP001595693">
    <property type="component" value="Unassembled WGS sequence"/>
</dbReference>
<accession>A0ABV8DEZ5</accession>
<reference evidence="3" key="1">
    <citation type="journal article" date="2019" name="Int. J. Syst. Evol. Microbiol.">
        <title>The Global Catalogue of Microorganisms (GCM) 10K type strain sequencing project: providing services to taxonomists for standard genome sequencing and annotation.</title>
        <authorList>
            <consortium name="The Broad Institute Genomics Platform"/>
            <consortium name="The Broad Institute Genome Sequencing Center for Infectious Disease"/>
            <person name="Wu L."/>
            <person name="Ma J."/>
        </authorList>
    </citation>
    <scope>NUCLEOTIDE SEQUENCE [LARGE SCALE GENOMIC DNA]</scope>
    <source>
        <strain evidence="3">CCUG 2113</strain>
    </source>
</reference>
<gene>
    <name evidence="2" type="ORF">ACFOW3_20955</name>
</gene>
<keyword evidence="1" id="KW-0732">Signal</keyword>
<feature type="chain" id="PRO_5046359347" description="L,D-transpeptidase" evidence="1">
    <location>
        <begin position="24"/>
        <end position="208"/>
    </location>
</feature>
<keyword evidence="3" id="KW-1185">Reference proteome</keyword>
<proteinExistence type="predicted"/>
<comment type="caution">
    <text evidence="2">The sequence shown here is derived from an EMBL/GenBank/DDBJ whole genome shotgun (WGS) entry which is preliminary data.</text>
</comment>
<name>A0ABV8DEZ5_9BURK</name>
<dbReference type="EMBL" id="JBHSAJ010000062">
    <property type="protein sequence ID" value="MFC3937095.1"/>
    <property type="molecule type" value="Genomic_DNA"/>
</dbReference>
<evidence type="ECO:0000256" key="1">
    <source>
        <dbReference type="SAM" id="SignalP"/>
    </source>
</evidence>
<evidence type="ECO:0008006" key="4">
    <source>
        <dbReference type="Google" id="ProtNLM"/>
    </source>
</evidence>
<protein>
    <recommendedName>
        <fullName evidence="4">L,D-transpeptidase</fullName>
    </recommendedName>
</protein>
<sequence>MNRRFALTAMAAAGVLGTLPAAAAELPRDTSATARQLVRWATETGDHQGLPFAVIDKPAARIHVFSAQGQWLSSAPVLLGAALGDRSAPDIGQRPLSQIRPEERTTPAGRFVTEPGRNLRGDDIVWIDYESAVSLHRVRSVHAAERRQQRLASRGVSDKRISYGCVNAPEAFYNQFIAPVFGQARGVVYVLPDTEPFAAFFIAANAYP</sequence>
<dbReference type="RefSeq" id="WP_055393842.1">
    <property type="nucleotide sequence ID" value="NZ_JAMXAX010000011.1"/>
</dbReference>